<evidence type="ECO:0000256" key="1">
    <source>
        <dbReference type="SAM" id="MobiDB-lite"/>
    </source>
</evidence>
<gene>
    <name evidence="2" type="ORF">KC19_5G142100</name>
</gene>
<evidence type="ECO:0000313" key="3">
    <source>
        <dbReference type="Proteomes" id="UP000822688"/>
    </source>
</evidence>
<sequence length="101" mass="11531">MRFKPPPLLLLFSKCRRRCLATLPTLPTQPTQPTQPTPTPNLTHHHQTKNSPKIRHPDSDPMLPKTANTHRRAHLKSCTSNPLKQNSRKRDCEELAHCSPC</sequence>
<dbReference type="Proteomes" id="UP000822688">
    <property type="component" value="Chromosome 5"/>
</dbReference>
<dbReference type="AlphaFoldDB" id="A0A8T0I1E6"/>
<accession>A0A8T0I1E6</accession>
<feature type="region of interest" description="Disordered" evidence="1">
    <location>
        <begin position="23"/>
        <end position="93"/>
    </location>
</feature>
<dbReference type="EMBL" id="CM026425">
    <property type="protein sequence ID" value="KAG0577252.1"/>
    <property type="molecule type" value="Genomic_DNA"/>
</dbReference>
<name>A0A8T0I1E6_CERPU</name>
<reference evidence="2" key="1">
    <citation type="submission" date="2020-06" db="EMBL/GenBank/DDBJ databases">
        <title>WGS assembly of Ceratodon purpureus strain R40.</title>
        <authorList>
            <person name="Carey S.B."/>
            <person name="Jenkins J."/>
            <person name="Shu S."/>
            <person name="Lovell J.T."/>
            <person name="Sreedasyam A."/>
            <person name="Maumus F."/>
            <person name="Tiley G.P."/>
            <person name="Fernandez-Pozo N."/>
            <person name="Barry K."/>
            <person name="Chen C."/>
            <person name="Wang M."/>
            <person name="Lipzen A."/>
            <person name="Daum C."/>
            <person name="Saski C.A."/>
            <person name="Payton A.C."/>
            <person name="Mcbreen J.C."/>
            <person name="Conrad R.E."/>
            <person name="Kollar L.M."/>
            <person name="Olsson S."/>
            <person name="Huttunen S."/>
            <person name="Landis J.B."/>
            <person name="Wickett N.J."/>
            <person name="Johnson M.G."/>
            <person name="Rensing S.A."/>
            <person name="Grimwood J."/>
            <person name="Schmutz J."/>
            <person name="Mcdaniel S.F."/>
        </authorList>
    </citation>
    <scope>NUCLEOTIDE SEQUENCE</scope>
    <source>
        <strain evidence="2">R40</strain>
    </source>
</reference>
<feature type="compositionally biased region" description="Low complexity" evidence="1">
    <location>
        <begin position="23"/>
        <end position="32"/>
    </location>
</feature>
<keyword evidence="3" id="KW-1185">Reference proteome</keyword>
<protein>
    <submittedName>
        <fullName evidence="2">Uncharacterized protein</fullName>
    </submittedName>
</protein>
<proteinExistence type="predicted"/>
<comment type="caution">
    <text evidence="2">The sequence shown here is derived from an EMBL/GenBank/DDBJ whole genome shotgun (WGS) entry which is preliminary data.</text>
</comment>
<evidence type="ECO:0000313" key="2">
    <source>
        <dbReference type="EMBL" id="KAG0577252.1"/>
    </source>
</evidence>
<feature type="compositionally biased region" description="Basic residues" evidence="1">
    <location>
        <begin position="43"/>
        <end position="54"/>
    </location>
</feature>
<organism evidence="2 3">
    <name type="scientific">Ceratodon purpureus</name>
    <name type="common">Fire moss</name>
    <name type="synonym">Dicranum purpureum</name>
    <dbReference type="NCBI Taxonomy" id="3225"/>
    <lineage>
        <taxon>Eukaryota</taxon>
        <taxon>Viridiplantae</taxon>
        <taxon>Streptophyta</taxon>
        <taxon>Embryophyta</taxon>
        <taxon>Bryophyta</taxon>
        <taxon>Bryophytina</taxon>
        <taxon>Bryopsida</taxon>
        <taxon>Dicranidae</taxon>
        <taxon>Pseudoditrichales</taxon>
        <taxon>Ditrichaceae</taxon>
        <taxon>Ceratodon</taxon>
    </lineage>
</organism>